<feature type="region of interest" description="Disordered" evidence="2">
    <location>
        <begin position="226"/>
        <end position="309"/>
    </location>
</feature>
<evidence type="ECO:0000259" key="3">
    <source>
        <dbReference type="Pfam" id="PF14160"/>
    </source>
</evidence>
<feature type="region of interest" description="Disordered" evidence="2">
    <location>
        <begin position="720"/>
        <end position="889"/>
    </location>
</feature>
<feature type="compositionally biased region" description="Polar residues" evidence="2">
    <location>
        <begin position="155"/>
        <end position="180"/>
    </location>
</feature>
<feature type="compositionally biased region" description="Low complexity" evidence="2">
    <location>
        <begin position="986"/>
        <end position="1005"/>
    </location>
</feature>
<evidence type="ECO:0000256" key="2">
    <source>
        <dbReference type="SAM" id="MobiDB-lite"/>
    </source>
</evidence>
<sequence length="1080" mass="119207">MTAVECTPNISYGKTPTRMMNRSSDYSRGNVIHKQNPESRRKTAAERLEADKLKYVKSSKARQRRFTLELHSTSPHNDSTGTHSMGTASTGSPINMDEDDVSDYTGCDVTNDISKDSIHRSHSNGTFYSGIHAVHKTVVRSSTDNDFSNRLKVLSTPTQSPKVSVSSHAGGTVDNQARNKPNSRKDLSQGQFQEPVPSSSPKDSRRGKSLSNYLNKAKEGIKAVTSTIAGATSNEETDSRSRQSRSATSSKSSKVRSASVGASVYRTREHAPNRGTDPQKLNVNKTVSDNPVMSPRSQLKHARQNLKKVNSMPKYSTKNFTTKTAVQDENRTTFLSPSARPKSNTFTVIPNQTKSEREKDLNRHSDNVQDSKQNTSYEKPTPSNKPAHLKTRPLSVIENRDTRNSLVYNIHSSVKSDYEGRGVVRRRSSSTKDEDQDEGNDVDLSSPTQKRTGIRRVSSQRFKRRSWDLAHTMDTSLQLAMDKQNAPTSLTPDPDMVLASPFSNLPKQRKSWSRVPPTTDNRRLQSSRTSYHEEMNKPGARKSITEALEEIFNPLEQDEGITLNNTSPDATAEANTLVGQETNNTSHTENSVADNINNLLRGADAIGEMEYENLSRSKTPESSRSKTPTGDQNMDCFGGNDVDIGLGNVKYYTTSSSHARSKSSANSSPDSLHRRHSSYREDGHKIHDHKYSESRQWTNYTENQGTASQPLNRIDLAPAADHQTAGGSSSSPMLAPRSRREVAPDCGMRSNTNSLSRNGPSTDEHVNTMRSQNTTSSASADVTKPFTALTANDLKPRRAKHGYVNPVAPLKPTLPYAMQPPSSRGNSKRHTNAPVSPTISPHKQQARMTPPHSSRSTSSTPYSSLKRTPTSSRSSSLKRNRQRSKSDVSLVQTELDKFFSTMGMGEYIMSPLPNSTDTLFTTAHVSSESDFSFAGASAYVRDGPDETVPMDIDPMTASLSQVPAVSIIEKNARIMRWLVACKKSNPVVQSSSNNPPRSPRMPVSVPHKDSIMSSSHRKNSSPNLPSRHAVRTYGVEPTHHKVHTRTQHGMNARHHTPHQPWTTSPPPIPPRVGLPKESDV</sequence>
<gene>
    <name evidence="5" type="primary">LOC100186681</name>
</gene>
<feature type="compositionally biased region" description="Polar residues" evidence="2">
    <location>
        <begin position="72"/>
        <end position="93"/>
    </location>
</feature>
<feature type="domain" description="Centrosome-associated FAM110 N-terminal" evidence="4">
    <location>
        <begin position="15"/>
        <end position="61"/>
    </location>
</feature>
<feature type="compositionally biased region" description="Polar residues" evidence="2">
    <location>
        <begin position="833"/>
        <end position="847"/>
    </location>
</feature>
<feature type="region of interest" description="Disordered" evidence="2">
    <location>
        <begin position="321"/>
        <end position="400"/>
    </location>
</feature>
<feature type="region of interest" description="Disordered" evidence="2">
    <location>
        <begin position="72"/>
        <end position="94"/>
    </location>
</feature>
<feature type="domain" description="Centrosome-associated FAM110 C-terminal" evidence="3">
    <location>
        <begin position="875"/>
        <end position="983"/>
    </location>
</feature>
<dbReference type="PANTHER" id="PTHR14758">
    <property type="entry name" value="AGAP005440-PA"/>
    <property type="match status" value="1"/>
</dbReference>
<feature type="compositionally biased region" description="Basic and acidic residues" evidence="2">
    <location>
        <begin position="613"/>
        <end position="624"/>
    </location>
</feature>
<feature type="compositionally biased region" description="Basic and acidic residues" evidence="2">
    <location>
        <begin position="35"/>
        <end position="44"/>
    </location>
</feature>
<feature type="region of interest" description="Disordered" evidence="2">
    <location>
        <begin position="986"/>
        <end position="1028"/>
    </location>
</feature>
<dbReference type="EMBL" id="LR787158">
    <property type="protein sequence ID" value="CAB3263020.1"/>
    <property type="molecule type" value="mRNA"/>
</dbReference>
<feature type="region of interest" description="Disordered" evidence="2">
    <location>
        <begin position="611"/>
        <end position="638"/>
    </location>
</feature>
<dbReference type="Pfam" id="PF14160">
    <property type="entry name" value="FAM110_C"/>
    <property type="match status" value="1"/>
</dbReference>
<feature type="compositionally biased region" description="Polar residues" evidence="2">
    <location>
        <begin position="516"/>
        <end position="529"/>
    </location>
</feature>
<feature type="region of interest" description="Disordered" evidence="2">
    <location>
        <begin position="417"/>
        <end position="463"/>
    </location>
</feature>
<feature type="compositionally biased region" description="Polar residues" evidence="2">
    <location>
        <begin position="370"/>
        <end position="384"/>
    </location>
</feature>
<name>A0A6F9DJ18_9ASCI</name>
<dbReference type="InterPro" id="IPR025739">
    <property type="entry name" value="FAM110_N"/>
</dbReference>
<reference evidence="5" key="1">
    <citation type="submission" date="2020-04" db="EMBL/GenBank/DDBJ databases">
        <authorList>
            <person name="Neveu A P."/>
        </authorList>
    </citation>
    <scope>NUCLEOTIDE SEQUENCE</scope>
    <source>
        <tissue evidence="5">Whole embryo</tissue>
    </source>
</reference>
<feature type="compositionally biased region" description="Polar residues" evidence="2">
    <location>
        <begin position="865"/>
        <end position="875"/>
    </location>
</feature>
<evidence type="ECO:0000259" key="4">
    <source>
        <dbReference type="Pfam" id="PF14161"/>
    </source>
</evidence>
<feature type="compositionally biased region" description="Basic and acidic residues" evidence="2">
    <location>
        <begin position="354"/>
        <end position="369"/>
    </location>
</feature>
<evidence type="ECO:0000313" key="5">
    <source>
        <dbReference type="EMBL" id="CAB3263020.1"/>
    </source>
</evidence>
<comment type="similarity">
    <text evidence="1">Belongs to the FAM110 family.</text>
</comment>
<feature type="region of interest" description="Disordered" evidence="2">
    <location>
        <begin position="1"/>
        <end position="44"/>
    </location>
</feature>
<dbReference type="Pfam" id="PF14161">
    <property type="entry name" value="FAM110_N"/>
    <property type="match status" value="1"/>
</dbReference>
<dbReference type="InterPro" id="IPR025740">
    <property type="entry name" value="FAM110"/>
</dbReference>
<feature type="compositionally biased region" description="Polar residues" evidence="2">
    <location>
        <begin position="8"/>
        <end position="27"/>
    </location>
</feature>
<dbReference type="AlphaFoldDB" id="A0A6F9DJ18"/>
<feature type="compositionally biased region" description="Polar residues" evidence="2">
    <location>
        <begin position="332"/>
        <end position="353"/>
    </location>
</feature>
<feature type="region of interest" description="Disordered" evidence="2">
    <location>
        <begin position="1040"/>
        <end position="1080"/>
    </location>
</feature>
<feature type="compositionally biased region" description="Basic residues" evidence="2">
    <location>
        <begin position="1040"/>
        <end position="1057"/>
    </location>
</feature>
<feature type="compositionally biased region" description="Polar residues" evidence="2">
    <location>
        <begin position="188"/>
        <end position="201"/>
    </location>
</feature>
<feature type="compositionally biased region" description="Pro residues" evidence="2">
    <location>
        <begin position="1063"/>
        <end position="1072"/>
    </location>
</feature>
<feature type="compositionally biased region" description="Low complexity" evidence="2">
    <location>
        <begin position="849"/>
        <end position="864"/>
    </location>
</feature>
<evidence type="ECO:0000256" key="1">
    <source>
        <dbReference type="ARBA" id="ARBA00010576"/>
    </source>
</evidence>
<feature type="compositionally biased region" description="Low complexity" evidence="2">
    <location>
        <begin position="655"/>
        <end position="670"/>
    </location>
</feature>
<protein>
    <submittedName>
        <fullName evidence="5">Uncharacterized protein LOC100186681</fullName>
    </submittedName>
</protein>
<feature type="region of interest" description="Disordered" evidence="2">
    <location>
        <begin position="154"/>
        <end position="209"/>
    </location>
</feature>
<feature type="compositionally biased region" description="Basic and acidic residues" evidence="2">
    <location>
        <begin position="678"/>
        <end position="693"/>
    </location>
</feature>
<feature type="compositionally biased region" description="Polar residues" evidence="2">
    <location>
        <begin position="279"/>
        <end position="297"/>
    </location>
</feature>
<feature type="region of interest" description="Disordered" evidence="2">
    <location>
        <begin position="655"/>
        <end position="696"/>
    </location>
</feature>
<organism evidence="5">
    <name type="scientific">Phallusia mammillata</name>
    <dbReference type="NCBI Taxonomy" id="59560"/>
    <lineage>
        <taxon>Eukaryota</taxon>
        <taxon>Metazoa</taxon>
        <taxon>Chordata</taxon>
        <taxon>Tunicata</taxon>
        <taxon>Ascidiacea</taxon>
        <taxon>Phlebobranchia</taxon>
        <taxon>Ascidiidae</taxon>
        <taxon>Phallusia</taxon>
    </lineage>
</organism>
<dbReference type="PANTHER" id="PTHR14758:SF1">
    <property type="entry name" value="CENTROSOME-ASSOCIATED FAM110 C-TERMINAL DOMAIN-CONTAINING PROTEIN"/>
    <property type="match status" value="1"/>
</dbReference>
<feature type="region of interest" description="Disordered" evidence="2">
    <location>
        <begin position="507"/>
        <end position="539"/>
    </location>
</feature>
<accession>A0A6F9DJ18</accession>
<dbReference type="InterPro" id="IPR025741">
    <property type="entry name" value="FAM110_C"/>
</dbReference>
<feature type="compositionally biased region" description="Polar residues" evidence="2">
    <location>
        <begin position="749"/>
        <end position="761"/>
    </location>
</feature>
<proteinExistence type="evidence at transcript level"/>
<feature type="compositionally biased region" description="Polar residues" evidence="2">
    <location>
        <begin position="768"/>
        <end position="780"/>
    </location>
</feature>
<feature type="compositionally biased region" description="Low complexity" evidence="2">
    <location>
        <begin position="244"/>
        <end position="264"/>
    </location>
</feature>